<reference evidence="10" key="1">
    <citation type="submission" date="2017-02" db="UniProtKB">
        <authorList>
            <consortium name="WormBaseParasite"/>
        </authorList>
    </citation>
    <scope>IDENTIFICATION</scope>
</reference>
<dbReference type="PANTHER" id="PTHR23316">
    <property type="entry name" value="IMPORTIN ALPHA"/>
    <property type="match status" value="1"/>
</dbReference>
<dbReference type="SUPFAM" id="SSF48371">
    <property type="entry name" value="ARM repeat"/>
    <property type="match status" value="1"/>
</dbReference>
<evidence type="ECO:0000256" key="6">
    <source>
        <dbReference type="PROSITE-ProRule" id="PRU00259"/>
    </source>
</evidence>
<keyword evidence="3" id="KW-0677">Repeat</keyword>
<dbReference type="Proteomes" id="UP000046393">
    <property type="component" value="Unplaced"/>
</dbReference>
<dbReference type="InterPro" id="IPR024931">
    <property type="entry name" value="Importin_alpha"/>
</dbReference>
<feature type="compositionally biased region" description="Polar residues" evidence="7">
    <location>
        <begin position="74"/>
        <end position="83"/>
    </location>
</feature>
<dbReference type="STRING" id="451379.A0A0N5AYW8"/>
<feature type="compositionally biased region" description="Basic and acidic residues" evidence="7">
    <location>
        <begin position="13"/>
        <end position="36"/>
    </location>
</feature>
<dbReference type="Pfam" id="PF01749">
    <property type="entry name" value="IBB"/>
    <property type="match status" value="1"/>
</dbReference>
<dbReference type="SMART" id="SM00185">
    <property type="entry name" value="ARM"/>
    <property type="match status" value="7"/>
</dbReference>
<proteinExistence type="inferred from homology"/>
<feature type="repeat" description="ARM" evidence="6">
    <location>
        <begin position="172"/>
        <end position="214"/>
    </location>
</feature>
<organism evidence="9 10">
    <name type="scientific">Syphacia muris</name>
    <dbReference type="NCBI Taxonomy" id="451379"/>
    <lineage>
        <taxon>Eukaryota</taxon>
        <taxon>Metazoa</taxon>
        <taxon>Ecdysozoa</taxon>
        <taxon>Nematoda</taxon>
        <taxon>Chromadorea</taxon>
        <taxon>Rhabditida</taxon>
        <taxon>Spirurina</taxon>
        <taxon>Oxyuridomorpha</taxon>
        <taxon>Oxyuroidea</taxon>
        <taxon>Oxyuridae</taxon>
        <taxon>Syphacia</taxon>
    </lineage>
</organism>
<dbReference type="Gene3D" id="1.20.5.690">
    <property type="entry name" value="Importin-alpha, importin-beta-binding domain"/>
    <property type="match status" value="1"/>
</dbReference>
<name>A0A0N5AYW8_9BILA</name>
<evidence type="ECO:0000256" key="3">
    <source>
        <dbReference type="ARBA" id="ARBA00022737"/>
    </source>
</evidence>
<evidence type="ECO:0000256" key="5">
    <source>
        <dbReference type="PIRNR" id="PIRNR005673"/>
    </source>
</evidence>
<feature type="repeat" description="ARM" evidence="6">
    <location>
        <begin position="130"/>
        <end position="172"/>
    </location>
</feature>
<dbReference type="GO" id="GO:0006606">
    <property type="term" value="P:protein import into nucleus"/>
    <property type="evidence" value="ECO:0007669"/>
    <property type="project" value="InterPro"/>
</dbReference>
<keyword evidence="4 5" id="KW-0653">Protein transport</keyword>
<evidence type="ECO:0000313" key="9">
    <source>
        <dbReference type="Proteomes" id="UP000046393"/>
    </source>
</evidence>
<feature type="region of interest" description="Disordered" evidence="7">
    <location>
        <begin position="64"/>
        <end position="83"/>
    </location>
</feature>
<dbReference type="Pfam" id="PF16186">
    <property type="entry name" value="Arm_3"/>
    <property type="match status" value="1"/>
</dbReference>
<evidence type="ECO:0000313" key="10">
    <source>
        <dbReference type="WBParaSite" id="SMUV_0001017001-mRNA-1"/>
    </source>
</evidence>
<dbReference type="PIRSF" id="PIRSF005673">
    <property type="entry name" value="Importin_alpha"/>
    <property type="match status" value="1"/>
</dbReference>
<sequence>MATNHVDGGGLTAEKERLKQYKNTAKHEVDMRRRRTECSVEIRKQKREDALMKRRNIACDDIESESCTEDESTKQPTAGQTSLKPLPIPEIITILQNNPSIDQLRVAFEAIRRLLSRSRNAPVDEVIQSGLIDALVQALYVEDEKVRFEAAWGLTNIVSGTSEQTMAVVNKGAVAPLVALCKSPTSRVAEQACWAIANIAGENPDTRNLVLEAGILDAVEPLFNKLDELNVEFVRTLAWLHSNLCRHKSPAVELNVLRVIASRLRKCLVHNDATVRQDSCWALGYLTDGSDDQVNVALETDCFQPAVELLKSSKDAEVAPALRVVGNFAAGSDVLTQVVVDNGILDVIRLLMERTRSQIILKESCWVLSNVIAGTREQINAVIKAKLISSIVNVLETGDTRSKIEASWAFANLSQGGTTRQILCLAEREYIKVFCAVLVPSNHADLLINILETLFFLLTTLSNQKSNKMSLATACEYIEEFEGLEKLENLQQHANEKVYEVSYKIVEHFFSNEDGNEEKVNMSADGHFEF</sequence>
<dbReference type="InterPro" id="IPR011989">
    <property type="entry name" value="ARM-like"/>
</dbReference>
<feature type="region of interest" description="Disordered" evidence="7">
    <location>
        <begin position="1"/>
        <end position="36"/>
    </location>
</feature>
<dbReference type="PROSITE" id="PS50176">
    <property type="entry name" value="ARM_REPEAT"/>
    <property type="match status" value="2"/>
</dbReference>
<evidence type="ECO:0000259" key="8">
    <source>
        <dbReference type="PROSITE" id="PS51214"/>
    </source>
</evidence>
<dbReference type="InterPro" id="IPR016024">
    <property type="entry name" value="ARM-type_fold"/>
</dbReference>
<dbReference type="InterPro" id="IPR002652">
    <property type="entry name" value="Importin-a_IBB"/>
</dbReference>
<keyword evidence="9" id="KW-1185">Reference proteome</keyword>
<evidence type="ECO:0000256" key="4">
    <source>
        <dbReference type="ARBA" id="ARBA00022927"/>
    </source>
</evidence>
<dbReference type="GO" id="GO:0005737">
    <property type="term" value="C:cytoplasm"/>
    <property type="evidence" value="ECO:0007669"/>
    <property type="project" value="InterPro"/>
</dbReference>
<dbReference type="InterPro" id="IPR000225">
    <property type="entry name" value="Armadillo"/>
</dbReference>
<dbReference type="WBParaSite" id="SMUV_0001017001-mRNA-1">
    <property type="protein sequence ID" value="SMUV_0001017001-mRNA-1"/>
    <property type="gene ID" value="SMUV_0001017001"/>
</dbReference>
<dbReference type="InterPro" id="IPR032413">
    <property type="entry name" value="Arm_3"/>
</dbReference>
<dbReference type="Pfam" id="PF00514">
    <property type="entry name" value="Arm"/>
    <property type="match status" value="2"/>
</dbReference>
<comment type="similarity">
    <text evidence="1 5">Belongs to the importin alpha family.</text>
</comment>
<dbReference type="InterPro" id="IPR036975">
    <property type="entry name" value="Importin-a_IBB_sf"/>
</dbReference>
<evidence type="ECO:0000256" key="2">
    <source>
        <dbReference type="ARBA" id="ARBA00022448"/>
    </source>
</evidence>
<dbReference type="PROSITE" id="PS51214">
    <property type="entry name" value="IBB"/>
    <property type="match status" value="1"/>
</dbReference>
<protein>
    <recommendedName>
        <fullName evidence="5">Importin subunit alpha</fullName>
    </recommendedName>
</protein>
<feature type="domain" description="IBB" evidence="8">
    <location>
        <begin position="1"/>
        <end position="64"/>
    </location>
</feature>
<evidence type="ECO:0000256" key="7">
    <source>
        <dbReference type="SAM" id="MobiDB-lite"/>
    </source>
</evidence>
<dbReference type="GO" id="GO:0061608">
    <property type="term" value="F:nuclear import signal receptor activity"/>
    <property type="evidence" value="ECO:0007669"/>
    <property type="project" value="InterPro"/>
</dbReference>
<dbReference type="AlphaFoldDB" id="A0A0N5AYW8"/>
<accession>A0A0N5AYW8</accession>
<evidence type="ECO:0000256" key="1">
    <source>
        <dbReference type="ARBA" id="ARBA00010394"/>
    </source>
</evidence>
<dbReference type="Gene3D" id="1.25.10.10">
    <property type="entry name" value="Leucine-rich Repeat Variant"/>
    <property type="match status" value="1"/>
</dbReference>
<keyword evidence="2 5" id="KW-0813">Transport</keyword>